<organism evidence="7 8">
    <name type="scientific">Oidiodendron maius (strain Zn)</name>
    <dbReference type="NCBI Taxonomy" id="913774"/>
    <lineage>
        <taxon>Eukaryota</taxon>
        <taxon>Fungi</taxon>
        <taxon>Dikarya</taxon>
        <taxon>Ascomycota</taxon>
        <taxon>Pezizomycotina</taxon>
        <taxon>Leotiomycetes</taxon>
        <taxon>Leotiomycetes incertae sedis</taxon>
        <taxon>Myxotrichaceae</taxon>
        <taxon>Oidiodendron</taxon>
    </lineage>
</organism>
<protein>
    <recommendedName>
        <fullName evidence="9">RTA1 domain protein</fullName>
    </recommendedName>
</protein>
<accession>A0A0C3HGZ9</accession>
<evidence type="ECO:0008006" key="9">
    <source>
        <dbReference type="Google" id="ProtNLM"/>
    </source>
</evidence>
<comment type="subcellular location">
    <subcellularLocation>
        <location evidence="1">Membrane</location>
        <topology evidence="1">Multi-pass membrane protein</topology>
    </subcellularLocation>
</comment>
<evidence type="ECO:0000256" key="5">
    <source>
        <dbReference type="SAM" id="MobiDB-lite"/>
    </source>
</evidence>
<proteinExistence type="predicted"/>
<feature type="transmembrane region" description="Helical" evidence="6">
    <location>
        <begin position="191"/>
        <end position="212"/>
    </location>
</feature>
<evidence type="ECO:0000256" key="4">
    <source>
        <dbReference type="ARBA" id="ARBA00023136"/>
    </source>
</evidence>
<evidence type="ECO:0000313" key="7">
    <source>
        <dbReference type="EMBL" id="KIN02405.1"/>
    </source>
</evidence>
<name>A0A0C3HGZ9_OIDMZ</name>
<reference evidence="7 8" key="1">
    <citation type="submission" date="2014-04" db="EMBL/GenBank/DDBJ databases">
        <authorList>
            <consortium name="DOE Joint Genome Institute"/>
            <person name="Kuo A."/>
            <person name="Martino E."/>
            <person name="Perotto S."/>
            <person name="Kohler A."/>
            <person name="Nagy L.G."/>
            <person name="Floudas D."/>
            <person name="Copeland A."/>
            <person name="Barry K.W."/>
            <person name="Cichocki N."/>
            <person name="Veneault-Fourrey C."/>
            <person name="LaButti K."/>
            <person name="Lindquist E.A."/>
            <person name="Lipzen A."/>
            <person name="Lundell T."/>
            <person name="Morin E."/>
            <person name="Murat C."/>
            <person name="Sun H."/>
            <person name="Tunlid A."/>
            <person name="Henrissat B."/>
            <person name="Grigoriev I.V."/>
            <person name="Hibbett D.S."/>
            <person name="Martin F."/>
            <person name="Nordberg H.P."/>
            <person name="Cantor M.N."/>
            <person name="Hua S.X."/>
        </authorList>
    </citation>
    <scope>NUCLEOTIDE SEQUENCE [LARGE SCALE GENOMIC DNA]</scope>
    <source>
        <strain evidence="7 8">Zn</strain>
    </source>
</reference>
<keyword evidence="3 6" id="KW-1133">Transmembrane helix</keyword>
<feature type="transmembrane region" description="Helical" evidence="6">
    <location>
        <begin position="241"/>
        <end position="260"/>
    </location>
</feature>
<dbReference type="HOGENOM" id="CLU_033465_0_1_1"/>
<sequence length="350" mass="39459">MENGKYVDGSLWFYAPNKGAPVVFAFLFGASMFIHAYQCHRYKCWKVTGTLVFSALLFVVGYILREVGAFNFGNIDVFISSLVLIYAAPPIYELSNYFILSRVLYYVPYYSPIHPGRVLTTFGAMSMIVEALNGNGAAYVANTSLPKSRQDTGKALLKSALILQLVILGLFVTLASYFHRKCKRAGLLPKNLNAVLITLYISSALIGTRTIYRTVEYFSTASLNFSNVDPATITPIMRYEWFFWVFEATLMVINSFLLNARHPMRYLPRDNTIYLAEDGVTEVAGPGYLDSRKWYLTFFDPFDIVGMAQGKNMNKKFWETHDAGRISSLDNSKDPSHVEMGTSRNGHIRG</sequence>
<gene>
    <name evidence="7" type="ORF">OIDMADRAFT_179656</name>
</gene>
<feature type="transmembrane region" description="Helical" evidence="6">
    <location>
        <begin position="161"/>
        <end position="179"/>
    </location>
</feature>
<feature type="region of interest" description="Disordered" evidence="5">
    <location>
        <begin position="328"/>
        <end position="350"/>
    </location>
</feature>
<keyword evidence="2 6" id="KW-0812">Transmembrane</keyword>
<feature type="transmembrane region" description="Helical" evidence="6">
    <location>
        <begin position="20"/>
        <end position="37"/>
    </location>
</feature>
<dbReference type="GO" id="GO:0016020">
    <property type="term" value="C:membrane"/>
    <property type="evidence" value="ECO:0007669"/>
    <property type="project" value="UniProtKB-SubCell"/>
</dbReference>
<feature type="transmembrane region" description="Helical" evidence="6">
    <location>
        <begin position="44"/>
        <end position="64"/>
    </location>
</feature>
<dbReference type="STRING" id="913774.A0A0C3HGZ9"/>
<evidence type="ECO:0000256" key="6">
    <source>
        <dbReference type="SAM" id="Phobius"/>
    </source>
</evidence>
<dbReference type="PANTHER" id="PTHR31465">
    <property type="entry name" value="PROTEIN RTA1-RELATED"/>
    <property type="match status" value="1"/>
</dbReference>
<dbReference type="InParanoid" id="A0A0C3HGZ9"/>
<feature type="transmembrane region" description="Helical" evidence="6">
    <location>
        <begin position="119"/>
        <end position="141"/>
    </location>
</feature>
<keyword evidence="8" id="KW-1185">Reference proteome</keyword>
<dbReference type="Pfam" id="PF04479">
    <property type="entry name" value="RTA1"/>
    <property type="match status" value="1"/>
</dbReference>
<evidence type="ECO:0000313" key="8">
    <source>
        <dbReference type="Proteomes" id="UP000054321"/>
    </source>
</evidence>
<evidence type="ECO:0000256" key="3">
    <source>
        <dbReference type="ARBA" id="ARBA00022989"/>
    </source>
</evidence>
<dbReference type="PANTHER" id="PTHR31465:SF13">
    <property type="entry name" value="RTA1 DOMAIN PROTEIN-RELATED"/>
    <property type="match status" value="1"/>
</dbReference>
<keyword evidence="4 6" id="KW-0472">Membrane</keyword>
<dbReference type="AlphaFoldDB" id="A0A0C3HGZ9"/>
<dbReference type="InterPro" id="IPR007568">
    <property type="entry name" value="RTA1"/>
</dbReference>
<dbReference type="Proteomes" id="UP000054321">
    <property type="component" value="Unassembled WGS sequence"/>
</dbReference>
<feature type="transmembrane region" description="Helical" evidence="6">
    <location>
        <begin position="84"/>
        <end position="107"/>
    </location>
</feature>
<dbReference type="OrthoDB" id="3358017at2759"/>
<dbReference type="EMBL" id="KN832875">
    <property type="protein sequence ID" value="KIN02405.1"/>
    <property type="molecule type" value="Genomic_DNA"/>
</dbReference>
<reference evidence="8" key="2">
    <citation type="submission" date="2015-01" db="EMBL/GenBank/DDBJ databases">
        <title>Evolutionary Origins and Diversification of the Mycorrhizal Mutualists.</title>
        <authorList>
            <consortium name="DOE Joint Genome Institute"/>
            <consortium name="Mycorrhizal Genomics Consortium"/>
            <person name="Kohler A."/>
            <person name="Kuo A."/>
            <person name="Nagy L.G."/>
            <person name="Floudas D."/>
            <person name="Copeland A."/>
            <person name="Barry K.W."/>
            <person name="Cichocki N."/>
            <person name="Veneault-Fourrey C."/>
            <person name="LaButti K."/>
            <person name="Lindquist E.A."/>
            <person name="Lipzen A."/>
            <person name="Lundell T."/>
            <person name="Morin E."/>
            <person name="Murat C."/>
            <person name="Riley R."/>
            <person name="Ohm R."/>
            <person name="Sun H."/>
            <person name="Tunlid A."/>
            <person name="Henrissat B."/>
            <person name="Grigoriev I.V."/>
            <person name="Hibbett D.S."/>
            <person name="Martin F."/>
        </authorList>
    </citation>
    <scope>NUCLEOTIDE SEQUENCE [LARGE SCALE GENOMIC DNA]</scope>
    <source>
        <strain evidence="8">Zn</strain>
    </source>
</reference>
<evidence type="ECO:0000256" key="1">
    <source>
        <dbReference type="ARBA" id="ARBA00004141"/>
    </source>
</evidence>
<evidence type="ECO:0000256" key="2">
    <source>
        <dbReference type="ARBA" id="ARBA00022692"/>
    </source>
</evidence>